<accession>A0A4R9AM16</accession>
<dbReference type="AlphaFoldDB" id="A0A4R9AM16"/>
<reference evidence="10 11" key="1">
    <citation type="submission" date="2019-03" db="EMBL/GenBank/DDBJ databases">
        <title>Genomics of glacier-inhabiting Cryobacterium strains.</title>
        <authorList>
            <person name="Liu Q."/>
            <person name="Xin Y.-H."/>
        </authorList>
    </citation>
    <scope>NUCLEOTIDE SEQUENCE [LARGE SCALE GENOMIC DNA]</scope>
    <source>
        <strain evidence="10 11">Sr36</strain>
    </source>
</reference>
<dbReference type="Pfam" id="PF05103">
    <property type="entry name" value="DivIVA"/>
    <property type="match status" value="1"/>
</dbReference>
<evidence type="ECO:0000256" key="6">
    <source>
        <dbReference type="ARBA" id="ARBA00023054"/>
    </source>
</evidence>
<keyword evidence="4" id="KW-0963">Cytoplasm</keyword>
<evidence type="ECO:0000256" key="1">
    <source>
        <dbReference type="ARBA" id="ARBA00004496"/>
    </source>
</evidence>
<evidence type="ECO:0000256" key="7">
    <source>
        <dbReference type="ARBA" id="ARBA00023306"/>
    </source>
</evidence>
<dbReference type="InterPro" id="IPR019933">
    <property type="entry name" value="DivIVA_domain"/>
</dbReference>
<sequence>MALTPEDVVNKRFQSTKFREGYDQDEVDDFLDEVVVELRRLTKENEELRGQVGGAPAPAAESEPAVAISSEPVVVEPVVAATIAAVAATPIDETAGTTNLLQLARRLHEEHVKEGADKRDTLIAEGHATAARVIAEAETQQRIQLQKLDQERFTLEGKIDELRTFEREYRLKLKSYIEGQLHDLDASSVGSPADANAPKPSFQGFGA</sequence>
<keyword evidence="5" id="KW-0132">Cell division</keyword>
<evidence type="ECO:0000313" key="10">
    <source>
        <dbReference type="EMBL" id="TFD65223.1"/>
    </source>
</evidence>
<dbReference type="NCBIfam" id="TIGR03544">
    <property type="entry name" value="DivI1A_domain"/>
    <property type="match status" value="1"/>
</dbReference>
<evidence type="ECO:0000256" key="5">
    <source>
        <dbReference type="ARBA" id="ARBA00022618"/>
    </source>
</evidence>
<evidence type="ECO:0000256" key="9">
    <source>
        <dbReference type="SAM" id="MobiDB-lite"/>
    </source>
</evidence>
<evidence type="ECO:0000256" key="8">
    <source>
        <dbReference type="ARBA" id="ARBA00031737"/>
    </source>
</evidence>
<dbReference type="PANTHER" id="PTHR35794">
    <property type="entry name" value="CELL DIVISION PROTEIN DIVIVA"/>
    <property type="match status" value="1"/>
</dbReference>
<dbReference type="PANTHER" id="PTHR35794:SF2">
    <property type="entry name" value="CELL DIVISION PROTEIN DIVIVA"/>
    <property type="match status" value="1"/>
</dbReference>
<dbReference type="RefSeq" id="WP_134555977.1">
    <property type="nucleotide sequence ID" value="NZ_SOHK01000015.1"/>
</dbReference>
<dbReference type="Proteomes" id="UP000298154">
    <property type="component" value="Unassembled WGS sequence"/>
</dbReference>
<name>A0A4R9AM16_9MICO</name>
<keyword evidence="6" id="KW-0175">Coiled coil</keyword>
<organism evidence="10 11">
    <name type="scientific">Cryobacterium ruanii</name>
    <dbReference type="NCBI Taxonomy" id="1259197"/>
    <lineage>
        <taxon>Bacteria</taxon>
        <taxon>Bacillati</taxon>
        <taxon>Actinomycetota</taxon>
        <taxon>Actinomycetes</taxon>
        <taxon>Micrococcales</taxon>
        <taxon>Microbacteriaceae</taxon>
        <taxon>Cryobacterium</taxon>
    </lineage>
</organism>
<comment type="similarity">
    <text evidence="2">Belongs to the DivIVA family.</text>
</comment>
<comment type="subcellular location">
    <subcellularLocation>
        <location evidence="1">Cytoplasm</location>
    </subcellularLocation>
</comment>
<evidence type="ECO:0000256" key="4">
    <source>
        <dbReference type="ARBA" id="ARBA00022490"/>
    </source>
</evidence>
<feature type="region of interest" description="Disordered" evidence="9">
    <location>
        <begin position="188"/>
        <end position="207"/>
    </location>
</feature>
<evidence type="ECO:0000313" key="11">
    <source>
        <dbReference type="Proteomes" id="UP000298154"/>
    </source>
</evidence>
<dbReference type="EMBL" id="SOHK01000015">
    <property type="protein sequence ID" value="TFD65223.1"/>
    <property type="molecule type" value="Genomic_DNA"/>
</dbReference>
<dbReference type="OrthoDB" id="9815492at2"/>
<proteinExistence type="inferred from homology"/>
<keyword evidence="11" id="KW-1185">Reference proteome</keyword>
<keyword evidence="7" id="KW-0131">Cell cycle</keyword>
<comment type="caution">
    <text evidence="10">The sequence shown here is derived from an EMBL/GenBank/DDBJ whole genome shotgun (WGS) entry which is preliminary data.</text>
</comment>
<evidence type="ECO:0000256" key="3">
    <source>
        <dbReference type="ARBA" id="ARBA00018787"/>
    </source>
</evidence>
<protein>
    <recommendedName>
        <fullName evidence="3">Cell wall synthesis protein Wag31</fullName>
    </recommendedName>
    <alternativeName>
        <fullName evidence="8">Antigen 84</fullName>
    </alternativeName>
</protein>
<dbReference type="Gene3D" id="6.10.250.660">
    <property type="match status" value="1"/>
</dbReference>
<dbReference type="InterPro" id="IPR007793">
    <property type="entry name" value="DivIVA_fam"/>
</dbReference>
<dbReference type="GO" id="GO:0005737">
    <property type="term" value="C:cytoplasm"/>
    <property type="evidence" value="ECO:0007669"/>
    <property type="project" value="UniProtKB-SubCell"/>
</dbReference>
<evidence type="ECO:0000256" key="2">
    <source>
        <dbReference type="ARBA" id="ARBA00009008"/>
    </source>
</evidence>
<dbReference type="GO" id="GO:0051301">
    <property type="term" value="P:cell division"/>
    <property type="evidence" value="ECO:0007669"/>
    <property type="project" value="UniProtKB-KW"/>
</dbReference>
<gene>
    <name evidence="10" type="ORF">E3T47_10280</name>
</gene>